<gene>
    <name evidence="1" type="ordered locus">Pfl01_2509</name>
</gene>
<dbReference type="KEGG" id="pfo:Pfl01_2509"/>
<organism evidence="1 2">
    <name type="scientific">Pseudomonas fluorescens (strain Pf0-1)</name>
    <dbReference type="NCBI Taxonomy" id="205922"/>
    <lineage>
        <taxon>Bacteria</taxon>
        <taxon>Pseudomonadati</taxon>
        <taxon>Pseudomonadota</taxon>
        <taxon>Gammaproteobacteria</taxon>
        <taxon>Pseudomonadales</taxon>
        <taxon>Pseudomonadaceae</taxon>
        <taxon>Pseudomonas</taxon>
    </lineage>
</organism>
<evidence type="ECO:0000313" key="2">
    <source>
        <dbReference type="Proteomes" id="UP000002704"/>
    </source>
</evidence>
<dbReference type="AlphaFoldDB" id="Q3KDA5"/>
<name>Q3KDA5_PSEPF</name>
<evidence type="ECO:0000313" key="1">
    <source>
        <dbReference type="EMBL" id="ABA74250.1"/>
    </source>
</evidence>
<accession>Q3KDA5</accession>
<protein>
    <submittedName>
        <fullName evidence="1">Uncharacterized protein</fullName>
    </submittedName>
</protein>
<dbReference type="Proteomes" id="UP000002704">
    <property type="component" value="Chromosome"/>
</dbReference>
<sequence>MQSFFKLHDMELWSSEMNGPNEIKVQVTRIGPTATEASKGLWFLFNKHSGDQIIFPWFLRLTLLRTPLLATTIPQLACKKPEYTSCTE</sequence>
<dbReference type="EMBL" id="CP000094">
    <property type="protein sequence ID" value="ABA74250.1"/>
    <property type="molecule type" value="Genomic_DNA"/>
</dbReference>
<dbReference type="HOGENOM" id="CLU_2466651_0_0_6"/>
<reference evidence="1 2" key="1">
    <citation type="journal article" date="2009" name="Genome Biol.">
        <title>Genomic and genetic analyses of diversity and plant interactions of Pseudomonas fluorescens.</title>
        <authorList>
            <person name="Silby M.W."/>
            <person name="Cerdeno-Tarraga A.M."/>
            <person name="Vernikos G.S."/>
            <person name="Giddens S.R."/>
            <person name="Jackson R.W."/>
            <person name="Preston G.M."/>
            <person name="Zhang X.X."/>
            <person name="Moon C.D."/>
            <person name="Gehrig S.M."/>
            <person name="Godfrey S.A."/>
            <person name="Knight C.G."/>
            <person name="Malone J.G."/>
            <person name="Robinson Z."/>
            <person name="Spiers A.J."/>
            <person name="Harris S."/>
            <person name="Challis G.L."/>
            <person name="Yaxley A.M."/>
            <person name="Harris D."/>
            <person name="Seeger K."/>
            <person name="Murphy L."/>
            <person name="Rutter S."/>
            <person name="Squares R."/>
            <person name="Quail M.A."/>
            <person name="Saunders E."/>
            <person name="Mavromatis K."/>
            <person name="Brettin T.S."/>
            <person name="Bentley S.D."/>
            <person name="Hothersall J."/>
            <person name="Stephens E."/>
            <person name="Thomas C.M."/>
            <person name="Parkhill J."/>
            <person name="Levy S.B."/>
            <person name="Rainey P.B."/>
            <person name="Thomson N.R."/>
        </authorList>
    </citation>
    <scope>NUCLEOTIDE SEQUENCE [LARGE SCALE GENOMIC DNA]</scope>
    <source>
        <strain evidence="1 2">Pf0-1</strain>
    </source>
</reference>
<proteinExistence type="predicted"/>